<keyword evidence="7" id="KW-1185">Reference proteome</keyword>
<dbReference type="Pfam" id="PF06870">
    <property type="entry name" value="RNA_pol_I_A49"/>
    <property type="match status" value="1"/>
</dbReference>
<dbReference type="AlphaFoldDB" id="R7QPJ0"/>
<keyword evidence="3" id="KW-0240">DNA-directed RNA polymerase</keyword>
<dbReference type="EMBL" id="HG002022">
    <property type="protein sequence ID" value="CDF39315.1"/>
    <property type="molecule type" value="Genomic_DNA"/>
</dbReference>
<evidence type="ECO:0000256" key="3">
    <source>
        <dbReference type="ARBA" id="ARBA00022478"/>
    </source>
</evidence>
<dbReference type="PhylomeDB" id="R7QPJ0"/>
<dbReference type="PANTHER" id="PTHR14440">
    <property type="entry name" value="DNA-DIRECTED RNA POLYMERASE I SUBUNIT RPA49"/>
    <property type="match status" value="1"/>
</dbReference>
<dbReference type="RefSeq" id="XP_005719226.1">
    <property type="nucleotide sequence ID" value="XM_005719169.1"/>
</dbReference>
<name>R7QPJ0_CHOCR</name>
<dbReference type="OrthoDB" id="532500at2759"/>
<sequence>MNRIVCPFEQFNWRKHRVQYCTGIQEYFSRIFWGLSNMAAKRKDYSMNELNQQGKRVRIESVLPVPSAGSSKGHVSHPSLISFAKSLSPEEVERTRVKLVHREGEPKQDGSFEMIAENAGRAWTAKKGFNEMNHDYFIGIRNKMNNTLSLVAVDGMYSLRPYIGRRLTENPEIPPEDIEEQTYAEKRAELLEKFGGRKSQRREQKFLRNRITDDNVDDKTQENIREAAKQMLEKDTSQGIVHVFQQTTESLAPPHDNSATTPELAYPLEGLVTPGELQALEQEARAMMQTCSDGTGNIDNPGWHPLVWTILLRIIRNADLTADARLPRIQAAMHLHYLIVLTGTTDKIFRTTRVELMQSMAVDEGILSCILDRFTVSDDRPHVRKKTQEDVVRAVQYGIVMWLTACGFRKCGDVGQLSAALGISSKLLLKHAIQIGCKLRRKPEQRDASDCFVYLKVPLTPYQLSKTWRFNEFV</sequence>
<protein>
    <submittedName>
        <fullName evidence="6">Uncharacterized protein</fullName>
    </submittedName>
</protein>
<proteinExistence type="inferred from homology"/>
<dbReference type="GO" id="GO:0006351">
    <property type="term" value="P:DNA-templated transcription"/>
    <property type="evidence" value="ECO:0007669"/>
    <property type="project" value="InterPro"/>
</dbReference>
<dbReference type="Proteomes" id="UP000012073">
    <property type="component" value="Unassembled WGS sequence"/>
</dbReference>
<evidence type="ECO:0000256" key="1">
    <source>
        <dbReference type="ARBA" id="ARBA00004604"/>
    </source>
</evidence>
<dbReference type="Gramene" id="CDF39315">
    <property type="protein sequence ID" value="CDF39315"/>
    <property type="gene ID" value="CHC_T00006604001"/>
</dbReference>
<dbReference type="GO" id="GO:0005730">
    <property type="term" value="C:nucleolus"/>
    <property type="evidence" value="ECO:0007669"/>
    <property type="project" value="UniProtKB-SubCell"/>
</dbReference>
<dbReference type="KEGG" id="ccp:CHC_T00006604001"/>
<dbReference type="OMA" id="LANDFFM"/>
<evidence type="ECO:0000256" key="5">
    <source>
        <dbReference type="ARBA" id="ARBA00023242"/>
    </source>
</evidence>
<dbReference type="GO" id="GO:0000428">
    <property type="term" value="C:DNA-directed RNA polymerase complex"/>
    <property type="evidence" value="ECO:0007669"/>
    <property type="project" value="UniProtKB-KW"/>
</dbReference>
<keyword evidence="5" id="KW-0539">Nucleus</keyword>
<evidence type="ECO:0000256" key="4">
    <source>
        <dbReference type="ARBA" id="ARBA00023163"/>
    </source>
</evidence>
<evidence type="ECO:0000313" key="7">
    <source>
        <dbReference type="Proteomes" id="UP000012073"/>
    </source>
</evidence>
<evidence type="ECO:0000256" key="2">
    <source>
        <dbReference type="ARBA" id="ARBA00009430"/>
    </source>
</evidence>
<dbReference type="InterPro" id="IPR009668">
    <property type="entry name" value="RNA_pol-assoc_fac_A49-like"/>
</dbReference>
<organism evidence="6 7">
    <name type="scientific">Chondrus crispus</name>
    <name type="common">Carrageen Irish moss</name>
    <name type="synonym">Polymorpha crispa</name>
    <dbReference type="NCBI Taxonomy" id="2769"/>
    <lineage>
        <taxon>Eukaryota</taxon>
        <taxon>Rhodophyta</taxon>
        <taxon>Florideophyceae</taxon>
        <taxon>Rhodymeniophycidae</taxon>
        <taxon>Gigartinales</taxon>
        <taxon>Gigartinaceae</taxon>
        <taxon>Chondrus</taxon>
    </lineage>
</organism>
<dbReference type="STRING" id="2769.R7QPJ0"/>
<accession>R7QPJ0</accession>
<keyword evidence="4" id="KW-0804">Transcription</keyword>
<comment type="similarity">
    <text evidence="2">Belongs to the eukaryotic RPA49/POLR1E RNA polymerase subunit family.</text>
</comment>
<reference evidence="7" key="1">
    <citation type="journal article" date="2013" name="Proc. Natl. Acad. Sci. U.S.A.">
        <title>Genome structure and metabolic features in the red seaweed Chondrus crispus shed light on evolution of the Archaeplastida.</title>
        <authorList>
            <person name="Collen J."/>
            <person name="Porcel B."/>
            <person name="Carre W."/>
            <person name="Ball S.G."/>
            <person name="Chaparro C."/>
            <person name="Tonon T."/>
            <person name="Barbeyron T."/>
            <person name="Michel G."/>
            <person name="Noel B."/>
            <person name="Valentin K."/>
            <person name="Elias M."/>
            <person name="Artiguenave F."/>
            <person name="Arun A."/>
            <person name="Aury J.M."/>
            <person name="Barbosa-Neto J.F."/>
            <person name="Bothwell J.H."/>
            <person name="Bouget F.Y."/>
            <person name="Brillet L."/>
            <person name="Cabello-Hurtado F."/>
            <person name="Capella-Gutierrez S."/>
            <person name="Charrier B."/>
            <person name="Cladiere L."/>
            <person name="Cock J.M."/>
            <person name="Coelho S.M."/>
            <person name="Colleoni C."/>
            <person name="Czjzek M."/>
            <person name="Da Silva C."/>
            <person name="Delage L."/>
            <person name="Denoeud F."/>
            <person name="Deschamps P."/>
            <person name="Dittami S.M."/>
            <person name="Gabaldon T."/>
            <person name="Gachon C.M."/>
            <person name="Groisillier A."/>
            <person name="Herve C."/>
            <person name="Jabbari K."/>
            <person name="Katinka M."/>
            <person name="Kloareg B."/>
            <person name="Kowalczyk N."/>
            <person name="Labadie K."/>
            <person name="Leblanc C."/>
            <person name="Lopez P.J."/>
            <person name="McLachlan D.H."/>
            <person name="Meslet-Cladiere L."/>
            <person name="Moustafa A."/>
            <person name="Nehr Z."/>
            <person name="Nyvall Collen P."/>
            <person name="Panaud O."/>
            <person name="Partensky F."/>
            <person name="Poulain J."/>
            <person name="Rensing S.A."/>
            <person name="Rousvoal S."/>
            <person name="Samson G."/>
            <person name="Symeonidi A."/>
            <person name="Weissenbach J."/>
            <person name="Zambounis A."/>
            <person name="Wincker P."/>
            <person name="Boyen C."/>
        </authorList>
    </citation>
    <scope>NUCLEOTIDE SEQUENCE [LARGE SCALE GENOMIC DNA]</scope>
    <source>
        <strain evidence="7">cv. Stackhouse</strain>
    </source>
</reference>
<evidence type="ECO:0000313" key="6">
    <source>
        <dbReference type="EMBL" id="CDF39315.1"/>
    </source>
</evidence>
<dbReference type="GeneID" id="17326945"/>
<gene>
    <name evidence="6" type="ORF">CHC_T00006604001</name>
</gene>
<comment type="subcellular location">
    <subcellularLocation>
        <location evidence="1">Nucleus</location>
        <location evidence="1">Nucleolus</location>
    </subcellularLocation>
</comment>
<dbReference type="GO" id="GO:0003677">
    <property type="term" value="F:DNA binding"/>
    <property type="evidence" value="ECO:0007669"/>
    <property type="project" value="InterPro"/>
</dbReference>